<dbReference type="PANTHER" id="PTHR33884">
    <property type="entry name" value="UPF0410 PROTEIN YMGE"/>
    <property type="match status" value="1"/>
</dbReference>
<dbReference type="InterPro" id="IPR007341">
    <property type="entry name" value="Transgly_assoc"/>
</dbReference>
<dbReference type="AlphaFoldDB" id="A0A6G1ZH43"/>
<organism evidence="8">
    <name type="scientific">Parabacteroides goldsteinii</name>
    <dbReference type="NCBI Taxonomy" id="328812"/>
    <lineage>
        <taxon>Bacteria</taxon>
        <taxon>Pseudomonadati</taxon>
        <taxon>Bacteroidota</taxon>
        <taxon>Bacteroidia</taxon>
        <taxon>Bacteroidales</taxon>
        <taxon>Tannerellaceae</taxon>
        <taxon>Parabacteroides</taxon>
    </lineage>
</organism>
<comment type="subcellular location">
    <subcellularLocation>
        <location evidence="1">Cell membrane</location>
        <topology evidence="1">Multi-pass membrane protein</topology>
    </subcellularLocation>
</comment>
<dbReference type="Pfam" id="PF04226">
    <property type="entry name" value="Transgly_assoc"/>
    <property type="match status" value="1"/>
</dbReference>
<evidence type="ECO:0000256" key="5">
    <source>
        <dbReference type="ARBA" id="ARBA00022989"/>
    </source>
</evidence>
<keyword evidence="3" id="KW-1003">Cell membrane</keyword>
<evidence type="ECO:0000256" key="1">
    <source>
        <dbReference type="ARBA" id="ARBA00004651"/>
    </source>
</evidence>
<protein>
    <submittedName>
        <fullName evidence="8">GlsB/YeaQ/YmgE family stress response membrane protein</fullName>
    </submittedName>
</protein>
<accession>A0A6G1ZH43</accession>
<dbReference type="PANTHER" id="PTHR33884:SF3">
    <property type="entry name" value="UPF0410 PROTEIN YMGE"/>
    <property type="match status" value="1"/>
</dbReference>
<comment type="similarity">
    <text evidence="2">Belongs to the UPF0410 family.</text>
</comment>
<dbReference type="GO" id="GO:0005886">
    <property type="term" value="C:plasma membrane"/>
    <property type="evidence" value="ECO:0007669"/>
    <property type="project" value="UniProtKB-SubCell"/>
</dbReference>
<dbReference type="EMBL" id="WKLP01000028">
    <property type="protein sequence ID" value="MRY13296.1"/>
    <property type="molecule type" value="Genomic_DNA"/>
</dbReference>
<reference evidence="8" key="1">
    <citation type="journal article" date="2019" name="Nat. Med.">
        <title>A library of human gut bacterial isolates paired with longitudinal multiomics data enables mechanistic microbiome research.</title>
        <authorList>
            <person name="Poyet M."/>
            <person name="Groussin M."/>
            <person name="Gibbons S.M."/>
            <person name="Avila-Pacheco J."/>
            <person name="Jiang X."/>
            <person name="Kearney S.M."/>
            <person name="Perrotta A.R."/>
            <person name="Berdy B."/>
            <person name="Zhao S."/>
            <person name="Lieberman T.D."/>
            <person name="Swanson P.K."/>
            <person name="Smith M."/>
            <person name="Roesemann S."/>
            <person name="Alexander J.E."/>
            <person name="Rich S.A."/>
            <person name="Livny J."/>
            <person name="Vlamakis H."/>
            <person name="Clish C."/>
            <person name="Bullock K."/>
            <person name="Deik A."/>
            <person name="Scott J."/>
            <person name="Pierce K.A."/>
            <person name="Xavier R.J."/>
            <person name="Alm E.J."/>
        </authorList>
    </citation>
    <scope>NUCLEOTIDE SEQUENCE</scope>
    <source>
        <strain evidence="8">BIOML-A4</strain>
    </source>
</reference>
<feature type="transmembrane region" description="Helical" evidence="7">
    <location>
        <begin position="6"/>
        <end position="21"/>
    </location>
</feature>
<keyword evidence="6 7" id="KW-0472">Membrane</keyword>
<evidence type="ECO:0000256" key="7">
    <source>
        <dbReference type="SAM" id="Phobius"/>
    </source>
</evidence>
<evidence type="ECO:0000256" key="3">
    <source>
        <dbReference type="ARBA" id="ARBA00022475"/>
    </source>
</evidence>
<proteinExistence type="inferred from homology"/>
<feature type="transmembrane region" description="Helical" evidence="7">
    <location>
        <begin position="28"/>
        <end position="49"/>
    </location>
</feature>
<name>A0A6G1ZH43_9BACT</name>
<feature type="transmembrane region" description="Helical" evidence="7">
    <location>
        <begin position="55"/>
        <end position="77"/>
    </location>
</feature>
<comment type="caution">
    <text evidence="8">The sequence shown here is derived from an EMBL/GenBank/DDBJ whole genome shotgun (WGS) entry which is preliminary data.</text>
</comment>
<evidence type="ECO:0000313" key="8">
    <source>
        <dbReference type="EMBL" id="MRY13296.1"/>
    </source>
</evidence>
<sequence length="85" mass="8982">MYFIWYILIGILSGFIAGKIMRGGGFGILINLLVGIIGGLLGGWFFGLLGIATAGIMGSLITSVVGAVLLLWIVSLFKDPHKTDI</sequence>
<keyword evidence="4 7" id="KW-0812">Transmembrane</keyword>
<evidence type="ECO:0000256" key="4">
    <source>
        <dbReference type="ARBA" id="ARBA00022692"/>
    </source>
</evidence>
<evidence type="ECO:0000256" key="6">
    <source>
        <dbReference type="ARBA" id="ARBA00023136"/>
    </source>
</evidence>
<keyword evidence="5 7" id="KW-1133">Transmembrane helix</keyword>
<dbReference type="RefSeq" id="WP_010802122.1">
    <property type="nucleotide sequence ID" value="NZ_AP031410.1"/>
</dbReference>
<gene>
    <name evidence="8" type="ORF">GKE01_17775</name>
</gene>
<evidence type="ECO:0000256" key="2">
    <source>
        <dbReference type="ARBA" id="ARBA00011006"/>
    </source>
</evidence>